<organism evidence="1">
    <name type="scientific">Streptomyces sp. NBC_01393</name>
    <dbReference type="NCBI Taxonomy" id="2903851"/>
    <lineage>
        <taxon>Bacteria</taxon>
        <taxon>Bacillati</taxon>
        <taxon>Actinomycetota</taxon>
        <taxon>Actinomycetes</taxon>
        <taxon>Kitasatosporales</taxon>
        <taxon>Streptomycetaceae</taxon>
        <taxon>Streptomyces</taxon>
    </lineage>
</organism>
<proteinExistence type="predicted"/>
<gene>
    <name evidence="1" type="ORF">OG699_03770</name>
</gene>
<protein>
    <submittedName>
        <fullName evidence="1">Uncharacterized protein</fullName>
    </submittedName>
</protein>
<name>A0AAU3HS11_9ACTN</name>
<reference evidence="1" key="1">
    <citation type="submission" date="2022-10" db="EMBL/GenBank/DDBJ databases">
        <title>The complete genomes of actinobacterial strains from the NBC collection.</title>
        <authorList>
            <person name="Joergensen T.S."/>
            <person name="Alvarez Arevalo M."/>
            <person name="Sterndorff E.B."/>
            <person name="Faurdal D."/>
            <person name="Vuksanovic O."/>
            <person name="Mourched A.-S."/>
            <person name="Charusanti P."/>
            <person name="Shaw S."/>
            <person name="Blin K."/>
            <person name="Weber T."/>
        </authorList>
    </citation>
    <scope>NUCLEOTIDE SEQUENCE</scope>
    <source>
        <strain evidence="1">NBC_01393</strain>
    </source>
</reference>
<dbReference type="EMBL" id="CP109546">
    <property type="protein sequence ID" value="WTZ07188.1"/>
    <property type="molecule type" value="Genomic_DNA"/>
</dbReference>
<evidence type="ECO:0000313" key="1">
    <source>
        <dbReference type="EMBL" id="WTZ07188.1"/>
    </source>
</evidence>
<sequence length="147" mass="16081">MPGPFTAGVRRRLMRTPARFRDNVIEIHGGRQTTAAEWPSHGFDPELPAIEDNRDKGTLRISQGPAGGRLVQIWETGAAEDGSENCDNTFIVGAVSPVPAPSPAMYAADAGKDRRRPDSIFFILDRNGHLLQFGMAVDAEPGEWVRK</sequence>
<dbReference type="AlphaFoldDB" id="A0AAU3HS11"/>
<accession>A0AAU3HS11</accession>